<dbReference type="Pfam" id="PF00221">
    <property type="entry name" value="Lyase_aromatic"/>
    <property type="match status" value="1"/>
</dbReference>
<proteinExistence type="inferred from homology"/>
<evidence type="ECO:0000313" key="3">
    <source>
        <dbReference type="WBParaSite" id="L893_g32169.t1"/>
    </source>
</evidence>
<dbReference type="Gene3D" id="1.10.275.10">
    <property type="entry name" value="Fumarase/aspartase (N-terminal domain)"/>
    <property type="match status" value="1"/>
</dbReference>
<organism evidence="2 3">
    <name type="scientific">Steinernema glaseri</name>
    <dbReference type="NCBI Taxonomy" id="37863"/>
    <lineage>
        <taxon>Eukaryota</taxon>
        <taxon>Metazoa</taxon>
        <taxon>Ecdysozoa</taxon>
        <taxon>Nematoda</taxon>
        <taxon>Chromadorea</taxon>
        <taxon>Rhabditida</taxon>
        <taxon>Tylenchina</taxon>
        <taxon>Panagrolaimomorpha</taxon>
        <taxon>Strongyloidoidea</taxon>
        <taxon>Steinernematidae</taxon>
        <taxon>Steinernema</taxon>
    </lineage>
</organism>
<dbReference type="Proteomes" id="UP000095287">
    <property type="component" value="Unplaced"/>
</dbReference>
<dbReference type="GO" id="GO:0003824">
    <property type="term" value="F:catalytic activity"/>
    <property type="evidence" value="ECO:0007669"/>
    <property type="project" value="InterPro"/>
</dbReference>
<reference evidence="3" key="1">
    <citation type="submission" date="2016-11" db="UniProtKB">
        <authorList>
            <consortium name="WormBaseParasite"/>
        </authorList>
    </citation>
    <scope>IDENTIFICATION</scope>
</reference>
<dbReference type="InterPro" id="IPR001106">
    <property type="entry name" value="Aromatic_Lyase"/>
</dbReference>
<accession>A0A1I8A2C5</accession>
<dbReference type="SUPFAM" id="SSF48557">
    <property type="entry name" value="L-aspartase-like"/>
    <property type="match status" value="1"/>
</dbReference>
<dbReference type="AlphaFoldDB" id="A0A1I8A2C5"/>
<dbReference type="PANTHER" id="PTHR10362">
    <property type="entry name" value="HISTIDINE AMMONIA-LYASE"/>
    <property type="match status" value="1"/>
</dbReference>
<sequence>MWRMTKRTKEDGSLEQPRTYVLQILPGILYTFSPLARNFFVAPAAGVAAVIKMSDGTAYRNSVQYRTGTFECDSTLSNVANGNSIVSSNIVLNTISAITKNAKELPLPDMTPKRVLVLDGESLKTADLVDCEKGRCILKLSEESRDRIIKTRKLLETIVSEHRTVYGITTGFGTFSNVQVAPEQLQQLQVNLIRSHATAYGEPLTPSATRMLLALRINVLAKGYSGISLSNVEKMVAAFNAFCVSKVPQQGTVGCSGDLCQLAHLALGLLGEGEMWSPETDGSWS</sequence>
<evidence type="ECO:0000313" key="2">
    <source>
        <dbReference type="Proteomes" id="UP000095287"/>
    </source>
</evidence>
<dbReference type="WBParaSite" id="L893_g32169.t1">
    <property type="protein sequence ID" value="L893_g32169.t1"/>
    <property type="gene ID" value="L893_g32169"/>
</dbReference>
<dbReference type="InterPro" id="IPR008948">
    <property type="entry name" value="L-Aspartase-like"/>
</dbReference>
<dbReference type="InterPro" id="IPR024083">
    <property type="entry name" value="Fumarase/histidase_N"/>
</dbReference>
<protein>
    <submittedName>
        <fullName evidence="3">Histidine ammonia-lyase</fullName>
    </submittedName>
</protein>
<name>A0A1I8A2C5_9BILA</name>
<keyword evidence="2" id="KW-1185">Reference proteome</keyword>
<evidence type="ECO:0000256" key="1">
    <source>
        <dbReference type="ARBA" id="ARBA00007238"/>
    </source>
</evidence>
<comment type="similarity">
    <text evidence="1">Belongs to the PAL/histidase family.</text>
</comment>